<comment type="similarity">
    <text evidence="1">Belongs to the ABC transporter superfamily.</text>
</comment>
<dbReference type="RefSeq" id="WP_188519148.1">
    <property type="nucleotide sequence ID" value="NZ_BMES01000002.1"/>
</dbReference>
<evidence type="ECO:0000256" key="3">
    <source>
        <dbReference type="ARBA" id="ARBA00022741"/>
    </source>
</evidence>
<dbReference type="FunFam" id="3.40.50.300:FF:000421">
    <property type="entry name" value="Branched-chain amino acid ABC transporter ATP-binding protein"/>
    <property type="match status" value="1"/>
</dbReference>
<keyword evidence="3" id="KW-0547">Nucleotide-binding</keyword>
<keyword evidence="7" id="KW-1185">Reference proteome</keyword>
<dbReference type="SMART" id="SM00382">
    <property type="entry name" value="AAA"/>
    <property type="match status" value="1"/>
</dbReference>
<dbReference type="Proteomes" id="UP000603912">
    <property type="component" value="Unassembled WGS sequence"/>
</dbReference>
<dbReference type="GO" id="GO:0005886">
    <property type="term" value="C:plasma membrane"/>
    <property type="evidence" value="ECO:0007669"/>
    <property type="project" value="TreeGrafter"/>
</dbReference>
<dbReference type="EMBL" id="BMES01000002">
    <property type="protein sequence ID" value="GGH27964.1"/>
    <property type="molecule type" value="Genomic_DNA"/>
</dbReference>
<evidence type="ECO:0000256" key="4">
    <source>
        <dbReference type="ARBA" id="ARBA00022840"/>
    </source>
</evidence>
<evidence type="ECO:0000256" key="1">
    <source>
        <dbReference type="ARBA" id="ARBA00005417"/>
    </source>
</evidence>
<reference evidence="6" key="2">
    <citation type="submission" date="2020-09" db="EMBL/GenBank/DDBJ databases">
        <authorList>
            <person name="Sun Q."/>
            <person name="Zhou Y."/>
        </authorList>
    </citation>
    <scope>NUCLEOTIDE SEQUENCE</scope>
    <source>
        <strain evidence="6">CGMCC 1.12214</strain>
    </source>
</reference>
<dbReference type="GO" id="GO:0005524">
    <property type="term" value="F:ATP binding"/>
    <property type="evidence" value="ECO:0007669"/>
    <property type="project" value="UniProtKB-KW"/>
</dbReference>
<proteinExistence type="inferred from homology"/>
<organism evidence="6 7">
    <name type="scientific">Alsobacter metallidurans</name>
    <dbReference type="NCBI Taxonomy" id="340221"/>
    <lineage>
        <taxon>Bacteria</taxon>
        <taxon>Pseudomonadati</taxon>
        <taxon>Pseudomonadota</taxon>
        <taxon>Alphaproteobacteria</taxon>
        <taxon>Hyphomicrobiales</taxon>
        <taxon>Alsobacteraceae</taxon>
        <taxon>Alsobacter</taxon>
    </lineage>
</organism>
<dbReference type="PROSITE" id="PS00211">
    <property type="entry name" value="ABC_TRANSPORTER_1"/>
    <property type="match status" value="1"/>
</dbReference>
<dbReference type="CDD" id="cd03219">
    <property type="entry name" value="ABC_Mj1267_LivG_branched"/>
    <property type="match status" value="1"/>
</dbReference>
<dbReference type="InterPro" id="IPR003439">
    <property type="entry name" value="ABC_transporter-like_ATP-bd"/>
</dbReference>
<dbReference type="Gene3D" id="3.40.50.300">
    <property type="entry name" value="P-loop containing nucleotide triphosphate hydrolases"/>
    <property type="match status" value="1"/>
</dbReference>
<dbReference type="PANTHER" id="PTHR45772:SF9">
    <property type="entry name" value="CONSERVED COMPONENT OF ABC TRANSPORTER FOR NATURAL AMINO ACIDS"/>
    <property type="match status" value="1"/>
</dbReference>
<dbReference type="InterPro" id="IPR003593">
    <property type="entry name" value="AAA+_ATPase"/>
</dbReference>
<reference evidence="6" key="1">
    <citation type="journal article" date="2014" name="Int. J. Syst. Evol. Microbiol.">
        <title>Complete genome sequence of Corynebacterium casei LMG S-19264T (=DSM 44701T), isolated from a smear-ripened cheese.</title>
        <authorList>
            <consortium name="US DOE Joint Genome Institute (JGI-PGF)"/>
            <person name="Walter F."/>
            <person name="Albersmeier A."/>
            <person name="Kalinowski J."/>
            <person name="Ruckert C."/>
        </authorList>
    </citation>
    <scope>NUCLEOTIDE SEQUENCE</scope>
    <source>
        <strain evidence="6">CGMCC 1.12214</strain>
    </source>
</reference>
<evidence type="ECO:0000313" key="6">
    <source>
        <dbReference type="EMBL" id="GGH27964.1"/>
    </source>
</evidence>
<dbReference type="Pfam" id="PF12399">
    <property type="entry name" value="BCA_ABC_TP_C"/>
    <property type="match status" value="1"/>
</dbReference>
<dbReference type="AlphaFoldDB" id="A0A917IA31"/>
<keyword evidence="4 6" id="KW-0067">ATP-binding</keyword>
<dbReference type="PANTHER" id="PTHR45772">
    <property type="entry name" value="CONSERVED COMPONENT OF ABC TRANSPORTER FOR NATURAL AMINO ACIDS-RELATED"/>
    <property type="match status" value="1"/>
</dbReference>
<evidence type="ECO:0000256" key="2">
    <source>
        <dbReference type="ARBA" id="ARBA00022448"/>
    </source>
</evidence>
<evidence type="ECO:0000259" key="5">
    <source>
        <dbReference type="PROSITE" id="PS50893"/>
    </source>
</evidence>
<keyword evidence="2" id="KW-0813">Transport</keyword>
<gene>
    <name evidence="6" type="primary">livG</name>
    <name evidence="6" type="ORF">GCM10007036_36870</name>
</gene>
<comment type="caution">
    <text evidence="6">The sequence shown here is derived from an EMBL/GenBank/DDBJ whole genome shotgun (WGS) entry which is preliminary data.</text>
</comment>
<name>A0A917IA31_9HYPH</name>
<feature type="domain" description="ABC transporter" evidence="5">
    <location>
        <begin position="4"/>
        <end position="251"/>
    </location>
</feature>
<protein>
    <submittedName>
        <fullName evidence="6">ABC transporter ATP-binding protein</fullName>
    </submittedName>
</protein>
<sequence>MTRLSVQAVTKRFGGVTATGDVSFDVPEKGVTAVIGPNGAGKTTLFSLVSGFLTPDQGRILFDGEDIVGMRPDRLAARGLVRTFQLVQLFPDLTTLDNVKVGQHLQTRSGLLAAVLRPGSTRREEAAVSARARELLALVGLLDVADQPAKVLSYGQQRLLEVARALAAGPRLVLLDEPAAGLDAAESKRLAAVIRTIADQGVTVLLIEHDMSLVMNVADRVVVLDFGRKIAEGAPAEVRAHPAVIAAYLGGVEIADG</sequence>
<evidence type="ECO:0000313" key="7">
    <source>
        <dbReference type="Proteomes" id="UP000603912"/>
    </source>
</evidence>
<dbReference type="InterPro" id="IPR017871">
    <property type="entry name" value="ABC_transporter-like_CS"/>
</dbReference>
<dbReference type="InterPro" id="IPR032823">
    <property type="entry name" value="BCA_ABC_TP_C"/>
</dbReference>
<dbReference type="InterPro" id="IPR051120">
    <property type="entry name" value="ABC_AA/LPS_Transport"/>
</dbReference>
<dbReference type="PROSITE" id="PS50893">
    <property type="entry name" value="ABC_TRANSPORTER_2"/>
    <property type="match status" value="1"/>
</dbReference>
<dbReference type="InterPro" id="IPR027417">
    <property type="entry name" value="P-loop_NTPase"/>
</dbReference>
<dbReference type="SUPFAM" id="SSF52540">
    <property type="entry name" value="P-loop containing nucleoside triphosphate hydrolases"/>
    <property type="match status" value="1"/>
</dbReference>
<dbReference type="Pfam" id="PF00005">
    <property type="entry name" value="ABC_tran"/>
    <property type="match status" value="1"/>
</dbReference>
<accession>A0A917IA31</accession>
<dbReference type="GO" id="GO:0016887">
    <property type="term" value="F:ATP hydrolysis activity"/>
    <property type="evidence" value="ECO:0007669"/>
    <property type="project" value="InterPro"/>
</dbReference>